<gene>
    <name evidence="4" type="ORF">GWC95_18785</name>
</gene>
<organism evidence="4 5">
    <name type="scientific">Sediminibacterium roseum</name>
    <dbReference type="NCBI Taxonomy" id="1978412"/>
    <lineage>
        <taxon>Bacteria</taxon>
        <taxon>Pseudomonadati</taxon>
        <taxon>Bacteroidota</taxon>
        <taxon>Chitinophagia</taxon>
        <taxon>Chitinophagales</taxon>
        <taxon>Chitinophagaceae</taxon>
        <taxon>Sediminibacterium</taxon>
    </lineage>
</organism>
<dbReference type="Pfam" id="PF01381">
    <property type="entry name" value="HTH_3"/>
    <property type="match status" value="1"/>
</dbReference>
<reference evidence="4 5" key="1">
    <citation type="submission" date="2020-01" db="EMBL/GenBank/DDBJ databases">
        <title>Genome analysis.</title>
        <authorList>
            <person name="Wu S."/>
            <person name="Wang G."/>
        </authorList>
    </citation>
    <scope>NUCLEOTIDE SEQUENCE [LARGE SCALE GENOMIC DNA]</scope>
    <source>
        <strain evidence="4 5">SYL130</strain>
    </source>
</reference>
<dbReference type="InterPro" id="IPR001387">
    <property type="entry name" value="Cro/C1-type_HTH"/>
</dbReference>
<evidence type="ECO:0000256" key="2">
    <source>
        <dbReference type="SAM" id="Coils"/>
    </source>
</evidence>
<evidence type="ECO:0000256" key="1">
    <source>
        <dbReference type="ARBA" id="ARBA00023125"/>
    </source>
</evidence>
<sequence length="121" mass="13656">MKKLIGTRIRKLRESKDLTQENIASELDITAGAYAKIERGETDPSITRIKQIADILKVDVTFFFQEQPAGLSLVAEPESNKYSTYASREDVENLAQLIRQINTKLEKLESQIENKNTGSGR</sequence>
<dbReference type="CDD" id="cd00093">
    <property type="entry name" value="HTH_XRE"/>
    <property type="match status" value="1"/>
</dbReference>
<dbReference type="PANTHER" id="PTHR46797">
    <property type="entry name" value="HTH-TYPE TRANSCRIPTIONAL REGULATOR"/>
    <property type="match status" value="1"/>
</dbReference>
<dbReference type="Proteomes" id="UP000753802">
    <property type="component" value="Unassembled WGS sequence"/>
</dbReference>
<name>A0ABW9ZXS7_9BACT</name>
<keyword evidence="1" id="KW-0238">DNA-binding</keyword>
<dbReference type="PANTHER" id="PTHR46797:SF1">
    <property type="entry name" value="METHYLPHOSPHONATE SYNTHASE"/>
    <property type="match status" value="1"/>
</dbReference>
<dbReference type="EMBL" id="JAACJS010000015">
    <property type="protein sequence ID" value="NCI51978.1"/>
    <property type="molecule type" value="Genomic_DNA"/>
</dbReference>
<dbReference type="PROSITE" id="PS50943">
    <property type="entry name" value="HTH_CROC1"/>
    <property type="match status" value="1"/>
</dbReference>
<evidence type="ECO:0000313" key="5">
    <source>
        <dbReference type="Proteomes" id="UP000753802"/>
    </source>
</evidence>
<accession>A0ABW9ZXS7</accession>
<dbReference type="SMART" id="SM00530">
    <property type="entry name" value="HTH_XRE"/>
    <property type="match status" value="1"/>
</dbReference>
<keyword evidence="5" id="KW-1185">Reference proteome</keyword>
<protein>
    <submittedName>
        <fullName evidence="4">Helix-turn-helix domain-containing protein</fullName>
    </submittedName>
</protein>
<comment type="caution">
    <text evidence="4">The sequence shown here is derived from an EMBL/GenBank/DDBJ whole genome shotgun (WGS) entry which is preliminary data.</text>
</comment>
<dbReference type="RefSeq" id="WP_161820239.1">
    <property type="nucleotide sequence ID" value="NZ_JAACJS010000015.1"/>
</dbReference>
<evidence type="ECO:0000259" key="3">
    <source>
        <dbReference type="PROSITE" id="PS50943"/>
    </source>
</evidence>
<dbReference type="InterPro" id="IPR050807">
    <property type="entry name" value="TransReg_Diox_bact_type"/>
</dbReference>
<keyword evidence="2" id="KW-0175">Coiled coil</keyword>
<dbReference type="Gene3D" id="1.10.260.40">
    <property type="entry name" value="lambda repressor-like DNA-binding domains"/>
    <property type="match status" value="1"/>
</dbReference>
<feature type="coiled-coil region" evidence="2">
    <location>
        <begin position="91"/>
        <end position="118"/>
    </location>
</feature>
<proteinExistence type="predicted"/>
<dbReference type="SUPFAM" id="SSF47413">
    <property type="entry name" value="lambda repressor-like DNA-binding domains"/>
    <property type="match status" value="1"/>
</dbReference>
<dbReference type="InterPro" id="IPR010982">
    <property type="entry name" value="Lambda_DNA-bd_dom_sf"/>
</dbReference>
<feature type="domain" description="HTH cro/C1-type" evidence="3">
    <location>
        <begin position="9"/>
        <end position="63"/>
    </location>
</feature>
<evidence type="ECO:0000313" key="4">
    <source>
        <dbReference type="EMBL" id="NCI51978.1"/>
    </source>
</evidence>